<dbReference type="PANTHER" id="PTHR42786:SF7">
    <property type="entry name" value="TRNA_RRNA METHYLTRANSFERASE SPOU TYPE DOMAIN-CONTAINING PROTEIN"/>
    <property type="match status" value="1"/>
</dbReference>
<dbReference type="AlphaFoldDB" id="A0A381RND4"/>
<dbReference type="InterPro" id="IPR029028">
    <property type="entry name" value="Alpha/beta_knot_MTases"/>
</dbReference>
<dbReference type="InterPro" id="IPR029026">
    <property type="entry name" value="tRNA_m1G_MTases_N"/>
</dbReference>
<dbReference type="Gene3D" id="1.10.8.590">
    <property type="match status" value="1"/>
</dbReference>
<evidence type="ECO:0000313" key="6">
    <source>
        <dbReference type="EMBL" id="SUZ93372.1"/>
    </source>
</evidence>
<keyword evidence="4" id="KW-0949">S-adenosyl-L-methionine</keyword>
<accession>A0A381RND4</accession>
<name>A0A381RND4_9ZZZZ</name>
<keyword evidence="3" id="KW-0808">Transferase</keyword>
<dbReference type="InterPro" id="IPR001537">
    <property type="entry name" value="SpoU_MeTrfase"/>
</dbReference>
<dbReference type="GO" id="GO:0003723">
    <property type="term" value="F:RNA binding"/>
    <property type="evidence" value="ECO:0007669"/>
    <property type="project" value="InterPro"/>
</dbReference>
<sequence length="188" mass="21887">VTAVGAKNILNKSKVYSNVQNAIAKYDIVYASTARKRDINKKHLSFRDFIKSIKKNRKKKIGIMFGPEASGLSNEDIIYSNYMFKIPVNKNFESINLSHSLIIVCFEIFKLLKPYYLNKEKKLKNIANKKKLNKLIIFLEDCLEKKGFFSPKEKKKKMLTNLRNIFGRIELNDKELRILSSVFSNLQE</sequence>
<comment type="similarity">
    <text evidence="1">Belongs to the class IV-like SAM-binding methyltransferase superfamily. RNA methyltransferase TrmH family.</text>
</comment>
<evidence type="ECO:0000256" key="3">
    <source>
        <dbReference type="ARBA" id="ARBA00022679"/>
    </source>
</evidence>
<dbReference type="Gene3D" id="3.40.1280.10">
    <property type="match status" value="1"/>
</dbReference>
<feature type="domain" description="tRNA/rRNA methyltransferase SpoU type" evidence="5">
    <location>
        <begin position="2"/>
        <end position="106"/>
    </location>
</feature>
<feature type="non-terminal residue" evidence="6">
    <location>
        <position position="1"/>
    </location>
</feature>
<dbReference type="InterPro" id="IPR004384">
    <property type="entry name" value="RNA_MeTrfase_TrmJ/LasT"/>
</dbReference>
<protein>
    <recommendedName>
        <fullName evidence="5">tRNA/rRNA methyltransferase SpoU type domain-containing protein</fullName>
    </recommendedName>
</protein>
<keyword evidence="2" id="KW-0489">Methyltransferase</keyword>
<evidence type="ECO:0000256" key="1">
    <source>
        <dbReference type="ARBA" id="ARBA00007228"/>
    </source>
</evidence>
<dbReference type="PANTHER" id="PTHR42786">
    <property type="entry name" value="TRNA/RRNA METHYLTRANSFERASE"/>
    <property type="match status" value="1"/>
</dbReference>
<reference evidence="6" key="1">
    <citation type="submission" date="2018-05" db="EMBL/GenBank/DDBJ databases">
        <authorList>
            <person name="Lanie J.A."/>
            <person name="Ng W.-L."/>
            <person name="Kazmierczak K.M."/>
            <person name="Andrzejewski T.M."/>
            <person name="Davidsen T.M."/>
            <person name="Wayne K.J."/>
            <person name="Tettelin H."/>
            <person name="Glass J.I."/>
            <person name="Rusch D."/>
            <person name="Podicherti R."/>
            <person name="Tsui H.-C.T."/>
            <person name="Winkler M.E."/>
        </authorList>
    </citation>
    <scope>NUCLEOTIDE SEQUENCE</scope>
</reference>
<evidence type="ECO:0000256" key="2">
    <source>
        <dbReference type="ARBA" id="ARBA00022603"/>
    </source>
</evidence>
<dbReference type="GO" id="GO:0002128">
    <property type="term" value="P:tRNA nucleoside ribose methylation"/>
    <property type="evidence" value="ECO:0007669"/>
    <property type="project" value="TreeGrafter"/>
</dbReference>
<dbReference type="Pfam" id="PF00588">
    <property type="entry name" value="SpoU_methylase"/>
    <property type="match status" value="1"/>
</dbReference>
<dbReference type="SUPFAM" id="SSF75217">
    <property type="entry name" value="alpha/beta knot"/>
    <property type="match status" value="1"/>
</dbReference>
<evidence type="ECO:0000256" key="4">
    <source>
        <dbReference type="ARBA" id="ARBA00022691"/>
    </source>
</evidence>
<evidence type="ECO:0000259" key="5">
    <source>
        <dbReference type="Pfam" id="PF00588"/>
    </source>
</evidence>
<proteinExistence type="inferred from homology"/>
<gene>
    <name evidence="6" type="ORF">METZ01_LOCUS46226</name>
</gene>
<dbReference type="GO" id="GO:0005829">
    <property type="term" value="C:cytosol"/>
    <property type="evidence" value="ECO:0007669"/>
    <property type="project" value="TreeGrafter"/>
</dbReference>
<dbReference type="EMBL" id="UINC01002141">
    <property type="protein sequence ID" value="SUZ93372.1"/>
    <property type="molecule type" value="Genomic_DNA"/>
</dbReference>
<organism evidence="6">
    <name type="scientific">marine metagenome</name>
    <dbReference type="NCBI Taxonomy" id="408172"/>
    <lineage>
        <taxon>unclassified sequences</taxon>
        <taxon>metagenomes</taxon>
        <taxon>ecological metagenomes</taxon>
    </lineage>
</organism>
<dbReference type="GO" id="GO:0008173">
    <property type="term" value="F:RNA methyltransferase activity"/>
    <property type="evidence" value="ECO:0007669"/>
    <property type="project" value="InterPro"/>
</dbReference>